<dbReference type="CDD" id="cd17020">
    <property type="entry name" value="T3SC_IA_ShcM-like"/>
    <property type="match status" value="1"/>
</dbReference>
<dbReference type="Proteomes" id="UP000319732">
    <property type="component" value="Unassembled WGS sequence"/>
</dbReference>
<proteinExistence type="predicted"/>
<protein>
    <submittedName>
        <fullName evidence="1">Uncharacterized protein</fullName>
    </submittedName>
</protein>
<organism evidence="1 2">
    <name type="scientific">Exilibacterium tricleocarpae</name>
    <dbReference type="NCBI Taxonomy" id="2591008"/>
    <lineage>
        <taxon>Bacteria</taxon>
        <taxon>Pseudomonadati</taxon>
        <taxon>Pseudomonadota</taxon>
        <taxon>Gammaproteobacteria</taxon>
        <taxon>Cellvibrionales</taxon>
        <taxon>Cellvibrionaceae</taxon>
        <taxon>Exilibacterium</taxon>
    </lineage>
</organism>
<sequence length="143" mass="16108">MSQSDFETLVAGVCERIGLTQPEGVLRGEGIVFDGVYFSIAYNEKVCPHSVFVYFDYGVPPRAFENLVFAHLLKENEHRIRRQLPIFSIAPQGDRVVGMHRFSVKGITAAQLVEQMTYMAAAVNSWKEIDWSAVAGRDRVVTR</sequence>
<dbReference type="EMBL" id="VHSG01000012">
    <property type="protein sequence ID" value="TQV78878.1"/>
    <property type="molecule type" value="Genomic_DNA"/>
</dbReference>
<gene>
    <name evidence="1" type="ORF">FKG94_12730</name>
</gene>
<evidence type="ECO:0000313" key="2">
    <source>
        <dbReference type="Proteomes" id="UP000319732"/>
    </source>
</evidence>
<dbReference type="AlphaFoldDB" id="A0A545TNW1"/>
<dbReference type="Gene3D" id="3.30.1460.10">
    <property type="match status" value="1"/>
</dbReference>
<dbReference type="SUPFAM" id="SSF69635">
    <property type="entry name" value="Type III secretory system chaperone-like"/>
    <property type="match status" value="1"/>
</dbReference>
<accession>A0A545TNW1</accession>
<reference evidence="1 2" key="1">
    <citation type="submission" date="2019-06" db="EMBL/GenBank/DDBJ databases">
        <title>Whole genome sequence for Cellvibrionaceae sp. R142.</title>
        <authorList>
            <person name="Wang G."/>
        </authorList>
    </citation>
    <scope>NUCLEOTIDE SEQUENCE [LARGE SCALE GENOMIC DNA]</scope>
    <source>
        <strain evidence="1 2">R142</strain>
    </source>
</reference>
<name>A0A545TNW1_9GAMM</name>
<evidence type="ECO:0000313" key="1">
    <source>
        <dbReference type="EMBL" id="TQV78878.1"/>
    </source>
</evidence>
<comment type="caution">
    <text evidence="1">The sequence shown here is derived from an EMBL/GenBank/DDBJ whole genome shotgun (WGS) entry which is preliminary data.</text>
</comment>
<dbReference type="RefSeq" id="WP_142904713.1">
    <property type="nucleotide sequence ID" value="NZ_ML660093.1"/>
</dbReference>
<keyword evidence="2" id="KW-1185">Reference proteome</keyword>